<feature type="domain" description="BTB" evidence="1">
    <location>
        <begin position="29"/>
        <end position="98"/>
    </location>
</feature>
<dbReference type="PROSITE" id="PS50097">
    <property type="entry name" value="BTB"/>
    <property type="match status" value="1"/>
</dbReference>
<dbReference type="RefSeq" id="XP_033689640.1">
    <property type="nucleotide sequence ID" value="XM_033832684.1"/>
</dbReference>
<dbReference type="EMBL" id="ML987190">
    <property type="protein sequence ID" value="KAF2254636.1"/>
    <property type="molecule type" value="Genomic_DNA"/>
</dbReference>
<dbReference type="InterPro" id="IPR011333">
    <property type="entry name" value="SKP1/BTB/POZ_sf"/>
</dbReference>
<organism evidence="2 3">
    <name type="scientific">Trematosphaeria pertusa</name>
    <dbReference type="NCBI Taxonomy" id="390896"/>
    <lineage>
        <taxon>Eukaryota</taxon>
        <taxon>Fungi</taxon>
        <taxon>Dikarya</taxon>
        <taxon>Ascomycota</taxon>
        <taxon>Pezizomycotina</taxon>
        <taxon>Dothideomycetes</taxon>
        <taxon>Pleosporomycetidae</taxon>
        <taxon>Pleosporales</taxon>
        <taxon>Massarineae</taxon>
        <taxon>Trematosphaeriaceae</taxon>
        <taxon>Trematosphaeria</taxon>
    </lineage>
</organism>
<evidence type="ECO:0000259" key="1">
    <source>
        <dbReference type="PROSITE" id="PS50097"/>
    </source>
</evidence>
<dbReference type="PANTHER" id="PTHR47843:SF5">
    <property type="entry name" value="BTB_POZ DOMAIN PROTEIN"/>
    <property type="match status" value="1"/>
</dbReference>
<keyword evidence="3" id="KW-1185">Reference proteome</keyword>
<evidence type="ECO:0000313" key="3">
    <source>
        <dbReference type="Proteomes" id="UP000800094"/>
    </source>
</evidence>
<evidence type="ECO:0000313" key="2">
    <source>
        <dbReference type="EMBL" id="KAF2254636.1"/>
    </source>
</evidence>
<dbReference type="GeneID" id="54586014"/>
<proteinExistence type="predicted"/>
<dbReference type="Gene3D" id="3.30.710.10">
    <property type="entry name" value="Potassium Channel Kv1.1, Chain A"/>
    <property type="match status" value="1"/>
</dbReference>
<reference evidence="2" key="1">
    <citation type="journal article" date="2020" name="Stud. Mycol.">
        <title>101 Dothideomycetes genomes: a test case for predicting lifestyles and emergence of pathogens.</title>
        <authorList>
            <person name="Haridas S."/>
            <person name="Albert R."/>
            <person name="Binder M."/>
            <person name="Bloem J."/>
            <person name="Labutti K."/>
            <person name="Salamov A."/>
            <person name="Andreopoulos B."/>
            <person name="Baker S."/>
            <person name="Barry K."/>
            <person name="Bills G."/>
            <person name="Bluhm B."/>
            <person name="Cannon C."/>
            <person name="Castanera R."/>
            <person name="Culley D."/>
            <person name="Daum C."/>
            <person name="Ezra D."/>
            <person name="Gonzalez J."/>
            <person name="Henrissat B."/>
            <person name="Kuo A."/>
            <person name="Liang C."/>
            <person name="Lipzen A."/>
            <person name="Lutzoni F."/>
            <person name="Magnuson J."/>
            <person name="Mondo S."/>
            <person name="Nolan M."/>
            <person name="Ohm R."/>
            <person name="Pangilinan J."/>
            <person name="Park H.-J."/>
            <person name="Ramirez L."/>
            <person name="Alfaro M."/>
            <person name="Sun H."/>
            <person name="Tritt A."/>
            <person name="Yoshinaga Y."/>
            <person name="Zwiers L.-H."/>
            <person name="Turgeon B."/>
            <person name="Goodwin S."/>
            <person name="Spatafora J."/>
            <person name="Crous P."/>
            <person name="Grigoriev I."/>
        </authorList>
    </citation>
    <scope>NUCLEOTIDE SEQUENCE</scope>
    <source>
        <strain evidence="2">CBS 122368</strain>
    </source>
</reference>
<accession>A0A6A6IW93</accession>
<protein>
    <recommendedName>
        <fullName evidence="1">BTB domain-containing protein</fullName>
    </recommendedName>
</protein>
<dbReference type="OrthoDB" id="9997739at2759"/>
<dbReference type="Proteomes" id="UP000800094">
    <property type="component" value="Unassembled WGS sequence"/>
</dbReference>
<dbReference type="PANTHER" id="PTHR47843">
    <property type="entry name" value="BTB DOMAIN-CONTAINING PROTEIN-RELATED"/>
    <property type="match status" value="1"/>
</dbReference>
<sequence>MAPSFAEELHVRSAYRKVTLTLCRRLHTRPFTFIIGEDETLVYEHGGIISALSAPLDRLINGPMGEGQSGIVIFPELEVGDFERICEFAYRGDYKPPAPTRFLDTEVDIGNDMWLLDGALQAASPAVNDSGIPAERQRERERDREDELYQEVVPLSGTTRKEYFEGIDCPGTGNTQAEIIQSFSAHGNRSWRENFAPVLLGHSRLYAFAEQYLIPELKQLAFAKLKLTLTQYTPFVSSLDTVNQLAQFAYDKVYIQNRAEGRVDPLRQLVVAFIVMHHGHFRDSTVHRELMESAGEYATDVLDLIGRWFDY</sequence>
<dbReference type="InterPro" id="IPR000210">
    <property type="entry name" value="BTB/POZ_dom"/>
</dbReference>
<dbReference type="AlphaFoldDB" id="A0A6A6IW93"/>
<name>A0A6A6IW93_9PLEO</name>
<gene>
    <name evidence="2" type="ORF">BU26DRAFT_559307</name>
</gene>